<dbReference type="CDD" id="cd17502">
    <property type="entry name" value="MFS_Azr1_MDR_like"/>
    <property type="match status" value="1"/>
</dbReference>
<keyword evidence="4" id="KW-1003">Cell membrane</keyword>
<accession>A0A6A9UVV1</accession>
<dbReference type="PROSITE" id="PS50850">
    <property type="entry name" value="MFS"/>
    <property type="match status" value="1"/>
</dbReference>
<organism evidence="11 12">
    <name type="scientific">Auraticoccus cholistanensis</name>
    <dbReference type="NCBI Taxonomy" id="2656650"/>
    <lineage>
        <taxon>Bacteria</taxon>
        <taxon>Bacillati</taxon>
        <taxon>Actinomycetota</taxon>
        <taxon>Actinomycetes</taxon>
        <taxon>Propionibacteriales</taxon>
        <taxon>Propionibacteriaceae</taxon>
        <taxon>Auraticoccus</taxon>
    </lineage>
</organism>
<feature type="transmembrane region" description="Helical" evidence="9">
    <location>
        <begin position="210"/>
        <end position="229"/>
    </location>
</feature>
<feature type="transmembrane region" description="Helical" evidence="9">
    <location>
        <begin position="314"/>
        <end position="333"/>
    </location>
</feature>
<dbReference type="Proteomes" id="UP000435304">
    <property type="component" value="Unassembled WGS sequence"/>
</dbReference>
<evidence type="ECO:0000313" key="11">
    <source>
        <dbReference type="EMBL" id="MVA75337.1"/>
    </source>
</evidence>
<feature type="transmembrane region" description="Helical" evidence="9">
    <location>
        <begin position="59"/>
        <end position="81"/>
    </location>
</feature>
<evidence type="ECO:0000256" key="4">
    <source>
        <dbReference type="ARBA" id="ARBA00022475"/>
    </source>
</evidence>
<dbReference type="EMBL" id="WPCU01000004">
    <property type="protein sequence ID" value="MVA75337.1"/>
    <property type="molecule type" value="Genomic_DNA"/>
</dbReference>
<feature type="transmembrane region" description="Helical" evidence="9">
    <location>
        <begin position="93"/>
        <end position="112"/>
    </location>
</feature>
<feature type="transmembrane region" description="Helical" evidence="9">
    <location>
        <begin position="345"/>
        <end position="366"/>
    </location>
</feature>
<keyword evidence="12" id="KW-1185">Reference proteome</keyword>
<dbReference type="Gene3D" id="1.20.1720.10">
    <property type="entry name" value="Multidrug resistance protein D"/>
    <property type="match status" value="1"/>
</dbReference>
<evidence type="ECO:0000256" key="8">
    <source>
        <dbReference type="SAM" id="MobiDB-lite"/>
    </source>
</evidence>
<feature type="transmembrane region" description="Helical" evidence="9">
    <location>
        <begin position="249"/>
        <end position="271"/>
    </location>
</feature>
<dbReference type="InterPro" id="IPR036259">
    <property type="entry name" value="MFS_trans_sf"/>
</dbReference>
<reference evidence="11 12" key="1">
    <citation type="submission" date="2019-12" db="EMBL/GenBank/DDBJ databases">
        <title>Auraticoccus cholistani sp. nov., an actinomycete isolated from soil of Cholistan desert.</title>
        <authorList>
            <person name="Cheema M.T."/>
        </authorList>
    </citation>
    <scope>NUCLEOTIDE SEQUENCE [LARGE SCALE GENOMIC DNA]</scope>
    <source>
        <strain evidence="11 12">F435</strain>
    </source>
</reference>
<comment type="similarity">
    <text evidence="2">Belongs to the major facilitator superfamily. TCR/Tet family.</text>
</comment>
<comment type="subcellular location">
    <subcellularLocation>
        <location evidence="1">Cell inner membrane</location>
        <topology evidence="1">Multi-pass membrane protein</topology>
    </subcellularLocation>
</comment>
<evidence type="ECO:0000256" key="5">
    <source>
        <dbReference type="ARBA" id="ARBA00022692"/>
    </source>
</evidence>
<keyword evidence="5 9" id="KW-0812">Transmembrane</keyword>
<feature type="transmembrane region" description="Helical" evidence="9">
    <location>
        <begin position="124"/>
        <end position="143"/>
    </location>
</feature>
<keyword evidence="7 9" id="KW-0472">Membrane</keyword>
<proteinExistence type="inferred from homology"/>
<feature type="transmembrane region" description="Helical" evidence="9">
    <location>
        <begin position="182"/>
        <end position="204"/>
    </location>
</feature>
<feature type="transmembrane region" description="Helical" evidence="9">
    <location>
        <begin position="277"/>
        <end position="293"/>
    </location>
</feature>
<feature type="transmembrane region" description="Helical" evidence="9">
    <location>
        <begin position="402"/>
        <end position="426"/>
    </location>
</feature>
<feature type="region of interest" description="Disordered" evidence="8">
    <location>
        <begin position="1"/>
        <end position="40"/>
    </location>
</feature>
<dbReference type="FunFam" id="1.20.1720.10:FF:000004">
    <property type="entry name" value="EmrB/QacA family drug resistance transporter"/>
    <property type="match status" value="1"/>
</dbReference>
<dbReference type="InterPro" id="IPR020846">
    <property type="entry name" value="MFS_dom"/>
</dbReference>
<feature type="domain" description="Major facilitator superfamily (MFS) profile" evidence="10">
    <location>
        <begin position="59"/>
        <end position="515"/>
    </location>
</feature>
<feature type="transmembrane region" description="Helical" evidence="9">
    <location>
        <begin position="438"/>
        <end position="462"/>
    </location>
</feature>
<dbReference type="PANTHER" id="PTHR23501:SF191">
    <property type="entry name" value="VACUOLAR BASIC AMINO ACID TRANSPORTER 4"/>
    <property type="match status" value="1"/>
</dbReference>
<gene>
    <name evidence="11" type="ORF">GC722_04735</name>
</gene>
<keyword evidence="3" id="KW-0813">Transport</keyword>
<evidence type="ECO:0000256" key="7">
    <source>
        <dbReference type="ARBA" id="ARBA00023136"/>
    </source>
</evidence>
<sequence length="522" mass="53343">MVARALSTSGSSGTPRVCPSRPAGQGDAGRPRLAWSNGSVTEQQATRAGVGLRSERGPVLLAVMLSTGLVAIDSTILATAVPALVADLGGFSQFPWLFSAYLLAQAVTTPIFGKLADVLGRRTVMLVGIGSFVLGSVLCGLAWSMPALIAFRAVQGIGAGAVQPMGMTIIGDIYTVAERARVQGYVASVWAASSVVGPTLGGIFVDFLDWRWVFFVNIPLGGLAAWVLVRRFTERTRPTSHRIDWPGAALLTVAASLLILGLLSGGVEWAWTSPTSLLVLGAGTVAALAFVLVERRAAEPVLPGWVFGRRVLNGAHLSSLAVGALLIGLTSYIPVYAQGVLGTSALVAGFALAAMTLGWPLAAANAGRLYLRLGFRDTGLIGAVLALAGTASMLPLGLHSSVWHVAAGCFGVGVGLGLIAAPTLIAAQSTVGWEERGVVTGAVMFARSMGSALGLAVFGAVVNARVGTQLGGHGGGEAALPAELLSPAVHDVLVVSTGVAVLLLAAVLVVPRRVRTAEDAST</sequence>
<comment type="caution">
    <text evidence="11">The sequence shown here is derived from an EMBL/GenBank/DDBJ whole genome shotgun (WGS) entry which is preliminary data.</text>
</comment>
<feature type="transmembrane region" description="Helical" evidence="9">
    <location>
        <begin position="378"/>
        <end position="396"/>
    </location>
</feature>
<evidence type="ECO:0000259" key="10">
    <source>
        <dbReference type="PROSITE" id="PS50850"/>
    </source>
</evidence>
<evidence type="ECO:0000256" key="1">
    <source>
        <dbReference type="ARBA" id="ARBA00004429"/>
    </source>
</evidence>
<dbReference type="SUPFAM" id="SSF103473">
    <property type="entry name" value="MFS general substrate transporter"/>
    <property type="match status" value="1"/>
</dbReference>
<dbReference type="Gene3D" id="1.20.1250.20">
    <property type="entry name" value="MFS general substrate transporter like domains"/>
    <property type="match status" value="1"/>
</dbReference>
<evidence type="ECO:0000256" key="3">
    <source>
        <dbReference type="ARBA" id="ARBA00022448"/>
    </source>
</evidence>
<dbReference type="GO" id="GO:0022857">
    <property type="term" value="F:transmembrane transporter activity"/>
    <property type="evidence" value="ECO:0007669"/>
    <property type="project" value="InterPro"/>
</dbReference>
<keyword evidence="6 9" id="KW-1133">Transmembrane helix</keyword>
<dbReference type="Pfam" id="PF07690">
    <property type="entry name" value="MFS_1"/>
    <property type="match status" value="1"/>
</dbReference>
<name>A0A6A9UVV1_9ACTN</name>
<evidence type="ECO:0000256" key="9">
    <source>
        <dbReference type="SAM" id="Phobius"/>
    </source>
</evidence>
<feature type="compositionally biased region" description="Polar residues" evidence="8">
    <location>
        <begin position="1"/>
        <end position="14"/>
    </location>
</feature>
<protein>
    <submittedName>
        <fullName evidence="11">MFS transporter</fullName>
    </submittedName>
</protein>
<dbReference type="GO" id="GO:0005886">
    <property type="term" value="C:plasma membrane"/>
    <property type="evidence" value="ECO:0007669"/>
    <property type="project" value="UniProtKB-SubCell"/>
</dbReference>
<dbReference type="PANTHER" id="PTHR23501">
    <property type="entry name" value="MAJOR FACILITATOR SUPERFAMILY"/>
    <property type="match status" value="1"/>
</dbReference>
<feature type="transmembrane region" description="Helical" evidence="9">
    <location>
        <begin position="149"/>
        <end position="170"/>
    </location>
</feature>
<evidence type="ECO:0000256" key="6">
    <source>
        <dbReference type="ARBA" id="ARBA00022989"/>
    </source>
</evidence>
<evidence type="ECO:0000313" key="12">
    <source>
        <dbReference type="Proteomes" id="UP000435304"/>
    </source>
</evidence>
<evidence type="ECO:0000256" key="2">
    <source>
        <dbReference type="ARBA" id="ARBA00007520"/>
    </source>
</evidence>
<feature type="transmembrane region" description="Helical" evidence="9">
    <location>
        <begin position="492"/>
        <end position="510"/>
    </location>
</feature>
<dbReference type="AlphaFoldDB" id="A0A6A9UVV1"/>
<dbReference type="InterPro" id="IPR011701">
    <property type="entry name" value="MFS"/>
</dbReference>